<gene>
    <name evidence="1" type="ORF">SAMN02745664_10570</name>
</gene>
<dbReference type="Proteomes" id="UP000187495">
    <property type="component" value="Unassembled WGS sequence"/>
</dbReference>
<protein>
    <submittedName>
        <fullName evidence="1">Uncharacterized protein</fullName>
    </submittedName>
</protein>
<evidence type="ECO:0000313" key="1">
    <source>
        <dbReference type="EMBL" id="SIR88035.1"/>
    </source>
</evidence>
<evidence type="ECO:0000313" key="2">
    <source>
        <dbReference type="Proteomes" id="UP000187495"/>
    </source>
</evidence>
<dbReference type="AlphaFoldDB" id="A0A1N7EJA2"/>
<keyword evidence="2" id="KW-1185">Reference proteome</keyword>
<accession>A0A1N7EJA2</accession>
<dbReference type="EMBL" id="FTNU01000005">
    <property type="protein sequence ID" value="SIR88035.1"/>
    <property type="molecule type" value="Genomic_DNA"/>
</dbReference>
<sequence>MYFLNVPYAQKDVVKAKGGALESFGKKMVF</sequence>
<organism evidence="1 2">
    <name type="scientific">Moraxella cuniculi DSM 21768</name>
    <dbReference type="NCBI Taxonomy" id="1122245"/>
    <lineage>
        <taxon>Bacteria</taxon>
        <taxon>Pseudomonadati</taxon>
        <taxon>Pseudomonadota</taxon>
        <taxon>Gammaproteobacteria</taxon>
        <taxon>Moraxellales</taxon>
        <taxon>Moraxellaceae</taxon>
        <taxon>Moraxella</taxon>
    </lineage>
</organism>
<proteinExistence type="predicted"/>
<reference evidence="2" key="1">
    <citation type="submission" date="2017-01" db="EMBL/GenBank/DDBJ databases">
        <authorList>
            <person name="Varghese N."/>
            <person name="Submissions S."/>
        </authorList>
    </citation>
    <scope>NUCLEOTIDE SEQUENCE [LARGE SCALE GENOMIC DNA]</scope>
    <source>
        <strain evidence="2">DSM 21768</strain>
    </source>
</reference>
<name>A0A1N7EJA2_9GAMM</name>